<comment type="caution">
    <text evidence="1">The sequence shown here is derived from an EMBL/GenBank/DDBJ whole genome shotgun (WGS) entry which is preliminary data.</text>
</comment>
<dbReference type="Proteomes" id="UP000231632">
    <property type="component" value="Unassembled WGS sequence"/>
</dbReference>
<accession>A0A1L8CNY2</accession>
<sequence length="177" mass="19909">MSIGDDELQGGQNCVLTAPVPVMEEKEMYQFRISADVEGRIIEAVNDYFAKNHKMPSVAVVRSVARVDGNAACEVMRVLRESLKEQSPLLTSAVTEKKDTLVETNISNSYEAECEIEHLRSELAMAIKEANQFRTYSARLLGRLEIITQEKADLLALVEARVNHRTFFGLLKFWGSK</sequence>
<dbReference type="RefSeq" id="WP_072659922.1">
    <property type="nucleotide sequence ID" value="NZ_BDFD01000013.1"/>
</dbReference>
<dbReference type="AlphaFoldDB" id="A0A1L8CNY2"/>
<evidence type="ECO:0000313" key="2">
    <source>
        <dbReference type="Proteomes" id="UP000231632"/>
    </source>
</evidence>
<name>A0A1L8CNY2_9PROT</name>
<organism evidence="1 2">
    <name type="scientific">Mariprofundus micogutta</name>
    <dbReference type="NCBI Taxonomy" id="1921010"/>
    <lineage>
        <taxon>Bacteria</taxon>
        <taxon>Pseudomonadati</taxon>
        <taxon>Pseudomonadota</taxon>
        <taxon>Candidatius Mariprofundia</taxon>
        <taxon>Mariprofundales</taxon>
        <taxon>Mariprofundaceae</taxon>
        <taxon>Mariprofundus</taxon>
    </lineage>
</organism>
<evidence type="ECO:0000313" key="1">
    <source>
        <dbReference type="EMBL" id="GAV20604.1"/>
    </source>
</evidence>
<dbReference type="EMBL" id="BDFD01000013">
    <property type="protein sequence ID" value="GAV20604.1"/>
    <property type="molecule type" value="Genomic_DNA"/>
</dbReference>
<keyword evidence="2" id="KW-1185">Reference proteome</keyword>
<gene>
    <name evidence="1" type="ORF">MMIC_P1576</name>
</gene>
<protein>
    <submittedName>
        <fullName evidence="1">Uncharacterized protein</fullName>
    </submittedName>
</protein>
<proteinExistence type="predicted"/>
<reference evidence="1 2" key="1">
    <citation type="journal article" date="2017" name="Arch. Microbiol.">
        <title>Mariprofundus micogutta sp. nov., a novel iron-oxidizing zetaproteobacterium isolated from a deep-sea hydrothermal field at the Bayonnaise knoll of the Izu-Ogasawara arc, and a description of Mariprofundales ord. nov. and Zetaproteobacteria classis nov.</title>
        <authorList>
            <person name="Makita H."/>
            <person name="Tanaka E."/>
            <person name="Mitsunobu S."/>
            <person name="Miyazaki M."/>
            <person name="Nunoura T."/>
            <person name="Uematsu K."/>
            <person name="Takaki Y."/>
            <person name="Nishi S."/>
            <person name="Shimamura S."/>
            <person name="Takai K."/>
        </authorList>
    </citation>
    <scope>NUCLEOTIDE SEQUENCE [LARGE SCALE GENOMIC DNA]</scope>
    <source>
        <strain evidence="1 2">ET2</strain>
    </source>
</reference>